<dbReference type="SUPFAM" id="SSF55781">
    <property type="entry name" value="GAF domain-like"/>
    <property type="match status" value="1"/>
</dbReference>
<dbReference type="NCBIfam" id="TIGR00254">
    <property type="entry name" value="GGDEF"/>
    <property type="match status" value="1"/>
</dbReference>
<dbReference type="PROSITE" id="PS50113">
    <property type="entry name" value="PAC"/>
    <property type="match status" value="2"/>
</dbReference>
<dbReference type="SMART" id="SM00267">
    <property type="entry name" value="GGDEF"/>
    <property type="match status" value="1"/>
</dbReference>
<evidence type="ECO:0000256" key="2">
    <source>
        <dbReference type="SAM" id="Phobius"/>
    </source>
</evidence>
<dbReference type="Pfam" id="PF00989">
    <property type="entry name" value="PAS"/>
    <property type="match status" value="1"/>
</dbReference>
<dbReference type="SUPFAM" id="SSF55073">
    <property type="entry name" value="Nucleotide cyclase"/>
    <property type="match status" value="1"/>
</dbReference>
<dbReference type="InterPro" id="IPR035965">
    <property type="entry name" value="PAS-like_dom_sf"/>
</dbReference>
<evidence type="ECO:0000313" key="7">
    <source>
        <dbReference type="Proteomes" id="UP000321306"/>
    </source>
</evidence>
<feature type="transmembrane region" description="Helical" evidence="2">
    <location>
        <begin position="144"/>
        <end position="168"/>
    </location>
</feature>
<feature type="transmembrane region" description="Helical" evidence="2">
    <location>
        <begin position="103"/>
        <end position="124"/>
    </location>
</feature>
<feature type="region of interest" description="Disordered" evidence="1">
    <location>
        <begin position="1"/>
        <end position="20"/>
    </location>
</feature>
<evidence type="ECO:0000259" key="3">
    <source>
        <dbReference type="PROSITE" id="PS50112"/>
    </source>
</evidence>
<dbReference type="Proteomes" id="UP000321306">
    <property type="component" value="Unassembled WGS sequence"/>
</dbReference>
<dbReference type="InterPro" id="IPR000014">
    <property type="entry name" value="PAS"/>
</dbReference>
<keyword evidence="7" id="KW-1185">Reference proteome</keyword>
<dbReference type="Gene3D" id="3.30.450.20">
    <property type="entry name" value="PAS domain"/>
    <property type="match status" value="2"/>
</dbReference>
<dbReference type="PANTHER" id="PTHR44757">
    <property type="entry name" value="DIGUANYLATE CYCLASE DGCP"/>
    <property type="match status" value="1"/>
</dbReference>
<accession>A0A511MZA6</accession>
<dbReference type="CDD" id="cd00130">
    <property type="entry name" value="PAS"/>
    <property type="match status" value="2"/>
</dbReference>
<dbReference type="Gene3D" id="3.30.70.270">
    <property type="match status" value="1"/>
</dbReference>
<evidence type="ECO:0000256" key="1">
    <source>
        <dbReference type="SAM" id="MobiDB-lite"/>
    </source>
</evidence>
<dbReference type="InterPro" id="IPR043128">
    <property type="entry name" value="Rev_trsase/Diguanyl_cyclase"/>
</dbReference>
<dbReference type="SMART" id="SM00091">
    <property type="entry name" value="PAS"/>
    <property type="match status" value="2"/>
</dbReference>
<feature type="domain" description="PAS" evidence="3">
    <location>
        <begin position="442"/>
        <end position="511"/>
    </location>
</feature>
<reference evidence="6 7" key="1">
    <citation type="submission" date="2019-07" db="EMBL/GenBank/DDBJ databases">
        <title>Whole genome shotgun sequence of Deinococcus cellulosilyticus NBRC 106333.</title>
        <authorList>
            <person name="Hosoyama A."/>
            <person name="Uohara A."/>
            <person name="Ohji S."/>
            <person name="Ichikawa N."/>
        </authorList>
    </citation>
    <scope>NUCLEOTIDE SEQUENCE [LARGE SCALE GENOMIC DNA]</scope>
    <source>
        <strain evidence="6 7">NBRC 106333</strain>
    </source>
</reference>
<feature type="transmembrane region" description="Helical" evidence="2">
    <location>
        <begin position="68"/>
        <end position="91"/>
    </location>
</feature>
<protein>
    <recommendedName>
        <fullName evidence="8">PAS domain S-box protein</fullName>
    </recommendedName>
</protein>
<feature type="domain" description="PAS" evidence="3">
    <location>
        <begin position="318"/>
        <end position="388"/>
    </location>
</feature>
<feature type="compositionally biased region" description="Polar residues" evidence="1">
    <location>
        <begin position="1"/>
        <end position="14"/>
    </location>
</feature>
<evidence type="ECO:0008006" key="8">
    <source>
        <dbReference type="Google" id="ProtNLM"/>
    </source>
</evidence>
<dbReference type="PANTHER" id="PTHR44757:SF2">
    <property type="entry name" value="BIOFILM ARCHITECTURE MAINTENANCE PROTEIN MBAA"/>
    <property type="match status" value="1"/>
</dbReference>
<keyword evidence="2" id="KW-0472">Membrane</keyword>
<keyword evidence="2" id="KW-1133">Transmembrane helix</keyword>
<evidence type="ECO:0000313" key="6">
    <source>
        <dbReference type="EMBL" id="GEM45661.1"/>
    </source>
</evidence>
<proteinExistence type="predicted"/>
<evidence type="ECO:0000259" key="4">
    <source>
        <dbReference type="PROSITE" id="PS50113"/>
    </source>
</evidence>
<dbReference type="InterPro" id="IPR000700">
    <property type="entry name" value="PAS-assoc_C"/>
</dbReference>
<dbReference type="SMART" id="SM00086">
    <property type="entry name" value="PAC"/>
    <property type="match status" value="2"/>
</dbReference>
<feature type="domain" description="PAC" evidence="4">
    <location>
        <begin position="395"/>
        <end position="445"/>
    </location>
</feature>
<dbReference type="InterPro" id="IPR000160">
    <property type="entry name" value="GGDEF_dom"/>
</dbReference>
<gene>
    <name evidence="6" type="ORF">DC3_12960</name>
</gene>
<feature type="transmembrane region" description="Helical" evidence="2">
    <location>
        <begin position="175"/>
        <end position="193"/>
    </location>
</feature>
<dbReference type="CDD" id="cd01949">
    <property type="entry name" value="GGDEF"/>
    <property type="match status" value="1"/>
</dbReference>
<dbReference type="PROSITE" id="PS50112">
    <property type="entry name" value="PAS"/>
    <property type="match status" value="2"/>
</dbReference>
<feature type="domain" description="GGDEF" evidence="5">
    <location>
        <begin position="770"/>
        <end position="903"/>
    </location>
</feature>
<name>A0A511MZA6_DEIC1</name>
<dbReference type="GO" id="GO:0006355">
    <property type="term" value="P:regulation of DNA-templated transcription"/>
    <property type="evidence" value="ECO:0007669"/>
    <property type="project" value="InterPro"/>
</dbReference>
<dbReference type="OrthoDB" id="9812358at2"/>
<sequence length="904" mass="101107">MLSLCNPHTRSISVPESPDPFMTRSKNNLMSSPSQGSSLQRARFLAGLTLILSLLFLLGWWTGGLIAVLLPLGLVINPVTAVALMLLALALYLQTVQQERASLWLCGAVAVFAVFRLLTFQLPAFQSMEQWLFREHLAGLNLRFPAQIPVSALVGLFLLSLSLIAVVYRHRRSSQLMVVITFLTAVWTIQGYLLGILDRDPSSLLYPMSLSAALAVVLLGTGITYLQHLRGMGNIQFEPHAGGLLTRWLFPAVLVLPPLLTFLVMKGVRSGGLLWDQGMGWLSFGTTLGLMGFTYVLALSVKRADLEHQQFLSHLKSSEEKYRAVTELAADAIITTDGEGSIINFNQSAQQLFRYTEEEVLGRDFTFLLPEPYRNTYQQNLKQYMQEEVLDLLDKRVEIEGQTREGRVFPLELSVSVWEVAGERFFTGFIRDISKRVQLEEQQKRLVALLSQSRDAIVSTDLTGKVLFWNPAAEELFGFRTDEVTGQNIDQLFPEHRLREEIHILRALERGETTENLETERLHKDGHLLYVSVSISPVLNAAGEVIGATSIARDIGEARAIRQQLAHALSYSQTQTEVYRILDQPASAQEAARDITLLISQVMELDFGCLVRPGSQAMEVSPIWEATPGVLSSTILELFQQDLNGWLEQTFRQNEPLYVDDVQEALISALDCVPAGTTAAFVPLIPAGPGGNVALVFVGCRLHAHMPWSREDRNLFESAARSVRVALERQERLKRMEEAALTDALTGLGNRRAFQDDLESLMASARRHHHPLCVVQMDLDGLKKINDRWGHEEGDRLLDEFARQLKESMRAEDRCYRLGGDEFAMILSHSPLGSQDAILERLQTVMDAVRAQGFADANVSAGVAYFPEEAVSSRDLLRLADGRMYHMKDQHHQSRGEDSSFENL</sequence>
<organism evidence="6 7">
    <name type="scientific">Deinococcus cellulosilyticus (strain DSM 18568 / NBRC 106333 / KACC 11606 / 5516J-15)</name>
    <dbReference type="NCBI Taxonomy" id="1223518"/>
    <lineage>
        <taxon>Bacteria</taxon>
        <taxon>Thermotogati</taxon>
        <taxon>Deinococcota</taxon>
        <taxon>Deinococci</taxon>
        <taxon>Deinococcales</taxon>
        <taxon>Deinococcaceae</taxon>
        <taxon>Deinococcus</taxon>
    </lineage>
</organism>
<feature type="transmembrane region" description="Helical" evidence="2">
    <location>
        <begin position="205"/>
        <end position="227"/>
    </location>
</feature>
<dbReference type="Gene3D" id="3.30.450.40">
    <property type="match status" value="1"/>
</dbReference>
<dbReference type="InterPro" id="IPR001610">
    <property type="entry name" value="PAC"/>
</dbReference>
<feature type="transmembrane region" description="Helical" evidence="2">
    <location>
        <begin position="280"/>
        <end position="301"/>
    </location>
</feature>
<dbReference type="SUPFAM" id="SSF55785">
    <property type="entry name" value="PYP-like sensor domain (PAS domain)"/>
    <property type="match status" value="2"/>
</dbReference>
<dbReference type="InterPro" id="IPR029787">
    <property type="entry name" value="Nucleotide_cyclase"/>
</dbReference>
<dbReference type="InterPro" id="IPR029016">
    <property type="entry name" value="GAF-like_dom_sf"/>
</dbReference>
<keyword evidence="2" id="KW-0812">Transmembrane</keyword>
<dbReference type="Pfam" id="PF13426">
    <property type="entry name" value="PAS_9"/>
    <property type="match status" value="1"/>
</dbReference>
<dbReference type="AlphaFoldDB" id="A0A511MZA6"/>
<evidence type="ECO:0000259" key="5">
    <source>
        <dbReference type="PROSITE" id="PS50887"/>
    </source>
</evidence>
<feature type="transmembrane region" description="Helical" evidence="2">
    <location>
        <begin position="248"/>
        <end position="268"/>
    </location>
</feature>
<dbReference type="EMBL" id="BJXB01000004">
    <property type="protein sequence ID" value="GEM45661.1"/>
    <property type="molecule type" value="Genomic_DNA"/>
</dbReference>
<dbReference type="InterPro" id="IPR052155">
    <property type="entry name" value="Biofilm_reg_signaling"/>
</dbReference>
<feature type="domain" description="PAC" evidence="4">
    <location>
        <begin position="515"/>
        <end position="567"/>
    </location>
</feature>
<comment type="caution">
    <text evidence="6">The sequence shown here is derived from an EMBL/GenBank/DDBJ whole genome shotgun (WGS) entry which is preliminary data.</text>
</comment>
<dbReference type="PROSITE" id="PS50887">
    <property type="entry name" value="GGDEF"/>
    <property type="match status" value="1"/>
</dbReference>
<dbReference type="NCBIfam" id="TIGR00229">
    <property type="entry name" value="sensory_box"/>
    <property type="match status" value="2"/>
</dbReference>
<dbReference type="Pfam" id="PF00990">
    <property type="entry name" value="GGDEF"/>
    <property type="match status" value="1"/>
</dbReference>
<feature type="transmembrane region" description="Helical" evidence="2">
    <location>
        <begin position="44"/>
        <end position="62"/>
    </location>
</feature>
<dbReference type="InterPro" id="IPR013767">
    <property type="entry name" value="PAS_fold"/>
</dbReference>